<comment type="similarity">
    <text evidence="4">Belongs to the complex I NDUFB1 subunit family.</text>
</comment>
<comment type="subcellular location">
    <subcellularLocation>
        <location evidence="2">Mitochondrion inner membrane</location>
    </subcellularLocation>
    <subcellularLocation>
        <location evidence="3">Mitochondrion membrane</location>
        <topology evidence="3">Single-pass membrane protein</topology>
    </subcellularLocation>
</comment>
<evidence type="ECO:0000256" key="9">
    <source>
        <dbReference type="ARBA" id="ARBA00022692"/>
    </source>
</evidence>
<comment type="subunit">
    <text evidence="5">Complex I is composed of 45 different subunits.</text>
</comment>
<evidence type="ECO:0000256" key="10">
    <source>
        <dbReference type="ARBA" id="ARBA00022792"/>
    </source>
</evidence>
<evidence type="ECO:0000256" key="4">
    <source>
        <dbReference type="ARBA" id="ARBA00007393"/>
    </source>
</evidence>
<sequence length="56" mass="6520">MIFGLNKSYLWGVLPLIGYGFGMFLDNKETERMTMFRDKSALYGRVLKEGEKPSWP</sequence>
<keyword evidence="7" id="KW-0813">Transport</keyword>
<keyword evidence="11" id="KW-0249">Electron transport</keyword>
<keyword evidence="13" id="KW-0496">Mitochondrion</keyword>
<evidence type="ECO:0000256" key="16">
    <source>
        <dbReference type="ARBA" id="ARBA00033364"/>
    </source>
</evidence>
<reference evidence="17" key="2">
    <citation type="submission" date="2022-08" db="UniProtKB">
        <authorList>
            <consortium name="EnsemblMetazoa"/>
        </authorList>
    </citation>
    <scope>IDENTIFICATION</scope>
    <source>
        <strain evidence="17">STECLA/ALBI9_A</strain>
    </source>
</reference>
<evidence type="ECO:0000313" key="17">
    <source>
        <dbReference type="EnsemblMetazoa" id="AALB016089-PA"/>
    </source>
</evidence>
<evidence type="ECO:0000256" key="1">
    <source>
        <dbReference type="ARBA" id="ARBA00003335"/>
    </source>
</evidence>
<dbReference type="STRING" id="7167.A0A3F2YQ57"/>
<evidence type="ECO:0000256" key="11">
    <source>
        <dbReference type="ARBA" id="ARBA00022982"/>
    </source>
</evidence>
<dbReference type="Proteomes" id="UP000069272">
    <property type="component" value="Chromosome 2L"/>
</dbReference>
<dbReference type="PANTHER" id="PTHR15222">
    <property type="entry name" value="NADH DEHYDROGENASE [UBIQUINONE] 1 BETA SUBCOMPLEX SUBUNIT 1"/>
    <property type="match status" value="1"/>
</dbReference>
<organism evidence="17 18">
    <name type="scientific">Anopheles albimanus</name>
    <name type="common">New world malaria mosquito</name>
    <dbReference type="NCBI Taxonomy" id="7167"/>
    <lineage>
        <taxon>Eukaryota</taxon>
        <taxon>Metazoa</taxon>
        <taxon>Ecdysozoa</taxon>
        <taxon>Arthropoda</taxon>
        <taxon>Hexapoda</taxon>
        <taxon>Insecta</taxon>
        <taxon>Pterygota</taxon>
        <taxon>Neoptera</taxon>
        <taxon>Endopterygota</taxon>
        <taxon>Diptera</taxon>
        <taxon>Nematocera</taxon>
        <taxon>Culicoidea</taxon>
        <taxon>Culicidae</taxon>
        <taxon>Anophelinae</taxon>
        <taxon>Anopheles</taxon>
    </lineage>
</organism>
<dbReference type="RefSeq" id="XP_035794905.1">
    <property type="nucleotide sequence ID" value="XM_035939012.1"/>
</dbReference>
<keyword evidence="18" id="KW-1185">Reference proteome</keyword>
<keyword evidence="9" id="KW-0812">Transmembrane</keyword>
<evidence type="ECO:0000313" key="18">
    <source>
        <dbReference type="Proteomes" id="UP000069272"/>
    </source>
</evidence>
<evidence type="ECO:0000256" key="3">
    <source>
        <dbReference type="ARBA" id="ARBA00004304"/>
    </source>
</evidence>
<reference evidence="17 18" key="1">
    <citation type="journal article" date="2017" name="G3 (Bethesda)">
        <title>The Physical Genome Mapping of Anopheles albimanus Corrected Scaffold Misassemblies and Identified Interarm Rearrangements in Genus Anopheles.</title>
        <authorList>
            <person name="Artemov G.N."/>
            <person name="Peery A.N."/>
            <person name="Jiang X."/>
            <person name="Tu Z."/>
            <person name="Stegniy V.N."/>
            <person name="Sharakhova M.V."/>
            <person name="Sharakhov I.V."/>
        </authorList>
    </citation>
    <scope>NUCLEOTIDE SEQUENCE [LARGE SCALE GENOMIC DNA]</scope>
    <source>
        <strain evidence="17 18">ALBI9_A</strain>
    </source>
</reference>
<dbReference type="VEuPathDB" id="VectorBase:AALB20_033095"/>
<dbReference type="Pfam" id="PF08040">
    <property type="entry name" value="NADH_oxidored"/>
    <property type="match status" value="1"/>
</dbReference>
<dbReference type="CTD" id="31697"/>
<proteinExistence type="inferred from homology"/>
<evidence type="ECO:0000256" key="7">
    <source>
        <dbReference type="ARBA" id="ARBA00022448"/>
    </source>
</evidence>
<dbReference type="KEGG" id="aali:118468247"/>
<comment type="function">
    <text evidence="1">Accessory subunit of the mitochondrial membrane respiratory chain NADH dehydrogenase (Complex I) that is believed not to be involved in catalysis. Complex I functions in the transfer of electrons from NADH to the respiratory chain. The immediate electron acceptor for the enzyme is believed to be ubiquinone.</text>
</comment>
<evidence type="ECO:0000256" key="2">
    <source>
        <dbReference type="ARBA" id="ARBA00004273"/>
    </source>
</evidence>
<evidence type="ECO:0000256" key="15">
    <source>
        <dbReference type="ARBA" id="ARBA00030377"/>
    </source>
</evidence>
<name>A0A3F2YQ57_ANOAL</name>
<keyword evidence="8" id="KW-0679">Respiratory chain</keyword>
<dbReference type="GeneID" id="118468247"/>
<dbReference type="GO" id="GO:0005743">
    <property type="term" value="C:mitochondrial inner membrane"/>
    <property type="evidence" value="ECO:0007669"/>
    <property type="project" value="UniProtKB-SubCell"/>
</dbReference>
<evidence type="ECO:0000256" key="8">
    <source>
        <dbReference type="ARBA" id="ARBA00022660"/>
    </source>
</evidence>
<evidence type="ECO:0000256" key="12">
    <source>
        <dbReference type="ARBA" id="ARBA00022989"/>
    </source>
</evidence>
<dbReference type="EnsemblMetazoa" id="AALB016089-RA">
    <property type="protein sequence ID" value="AALB016089-PA"/>
    <property type="gene ID" value="AALB016089"/>
</dbReference>
<keyword evidence="10" id="KW-0999">Mitochondrion inner membrane</keyword>
<dbReference type="AlphaFoldDB" id="A0A3F2YQ57"/>
<evidence type="ECO:0000256" key="13">
    <source>
        <dbReference type="ARBA" id="ARBA00023128"/>
    </source>
</evidence>
<dbReference type="PANTHER" id="PTHR15222:SF2">
    <property type="entry name" value="NADH DEHYDROGENASE [UBIQUINONE] 1 BETA SUBCOMPLEX SUBUNIT 1"/>
    <property type="match status" value="1"/>
</dbReference>
<protein>
    <recommendedName>
        <fullName evidence="6">NADH dehydrogenase [ubiquinone] 1 beta subcomplex subunit 1</fullName>
    </recommendedName>
    <alternativeName>
        <fullName evidence="16">Complex I-MNLL</fullName>
    </alternativeName>
    <alternativeName>
        <fullName evidence="15">NADH-ubiquinone oxidoreductase MNLL subunit</fullName>
    </alternativeName>
</protein>
<keyword evidence="14" id="KW-0472">Membrane</keyword>
<evidence type="ECO:0000256" key="6">
    <source>
        <dbReference type="ARBA" id="ARBA00018678"/>
    </source>
</evidence>
<accession>A0A3F2YQ57</accession>
<evidence type="ECO:0000256" key="5">
    <source>
        <dbReference type="ARBA" id="ARBA00011533"/>
    </source>
</evidence>
<evidence type="ECO:0000256" key="14">
    <source>
        <dbReference type="ARBA" id="ARBA00023136"/>
    </source>
</evidence>
<dbReference type="VEuPathDB" id="VectorBase:AALB016089"/>
<keyword evidence="12" id="KW-1133">Transmembrane helix</keyword>
<dbReference type="OrthoDB" id="9923602at2759"/>
<dbReference type="InterPro" id="IPR012575">
    <property type="entry name" value="NDUB1"/>
</dbReference>